<dbReference type="GO" id="GO:0004674">
    <property type="term" value="F:protein serine/threonine kinase activity"/>
    <property type="evidence" value="ECO:0007669"/>
    <property type="project" value="TreeGrafter"/>
</dbReference>
<dbReference type="AlphaFoldDB" id="S3D6D8"/>
<keyword evidence="2" id="KW-0808">Transferase</keyword>
<feature type="domain" description="Protein kinase" evidence="1">
    <location>
        <begin position="221"/>
        <end position="554"/>
    </location>
</feature>
<dbReference type="RefSeq" id="XP_008079897.1">
    <property type="nucleotide sequence ID" value="XM_008081706.1"/>
</dbReference>
<dbReference type="InterPro" id="IPR000719">
    <property type="entry name" value="Prot_kinase_dom"/>
</dbReference>
<dbReference type="CDD" id="cd00180">
    <property type="entry name" value="PKc"/>
    <property type="match status" value="1"/>
</dbReference>
<dbReference type="SUPFAM" id="SSF56112">
    <property type="entry name" value="Protein kinase-like (PK-like)"/>
    <property type="match status" value="1"/>
</dbReference>
<dbReference type="EMBL" id="KE145358">
    <property type="protein sequence ID" value="EPE33280.1"/>
    <property type="molecule type" value="Genomic_DNA"/>
</dbReference>
<dbReference type="PANTHER" id="PTHR24359:SF37">
    <property type="entry name" value="PROTEIN KINASE DOMAIN-CONTAINING PROTEIN"/>
    <property type="match status" value="1"/>
</dbReference>
<dbReference type="KEGG" id="glz:GLAREA_06292"/>
<dbReference type="GeneID" id="19465346"/>
<proteinExistence type="predicted"/>
<dbReference type="PANTHER" id="PTHR24359">
    <property type="entry name" value="SERINE/THREONINE-PROTEIN KINASE SBK1"/>
    <property type="match status" value="1"/>
</dbReference>
<evidence type="ECO:0000313" key="3">
    <source>
        <dbReference type="Proteomes" id="UP000016922"/>
    </source>
</evidence>
<keyword evidence="2" id="KW-0418">Kinase</keyword>
<organism evidence="2 3">
    <name type="scientific">Glarea lozoyensis (strain ATCC 20868 / MF5171)</name>
    <dbReference type="NCBI Taxonomy" id="1116229"/>
    <lineage>
        <taxon>Eukaryota</taxon>
        <taxon>Fungi</taxon>
        <taxon>Dikarya</taxon>
        <taxon>Ascomycota</taxon>
        <taxon>Pezizomycotina</taxon>
        <taxon>Leotiomycetes</taxon>
        <taxon>Helotiales</taxon>
        <taxon>Helotiaceae</taxon>
        <taxon>Glarea</taxon>
    </lineage>
</organism>
<keyword evidence="3" id="KW-1185">Reference proteome</keyword>
<evidence type="ECO:0000259" key="1">
    <source>
        <dbReference type="PROSITE" id="PS50011"/>
    </source>
</evidence>
<dbReference type="OMA" id="FHFIFPW"/>
<protein>
    <submittedName>
        <fullName evidence="2">Protein kinase-like (PK-like)</fullName>
    </submittedName>
</protein>
<evidence type="ECO:0000313" key="2">
    <source>
        <dbReference type="EMBL" id="EPE33280.1"/>
    </source>
</evidence>
<dbReference type="STRING" id="1116229.S3D6D8"/>
<dbReference type="Gene3D" id="1.10.510.10">
    <property type="entry name" value="Transferase(Phosphotransferase) domain 1"/>
    <property type="match status" value="1"/>
</dbReference>
<dbReference type="SMART" id="SM00220">
    <property type="entry name" value="S_TKc"/>
    <property type="match status" value="1"/>
</dbReference>
<reference evidence="2 3" key="1">
    <citation type="journal article" date="2013" name="BMC Genomics">
        <title>Genomics-driven discovery of the pneumocandin biosynthetic gene cluster in the fungus Glarea lozoyensis.</title>
        <authorList>
            <person name="Chen L."/>
            <person name="Yue Q."/>
            <person name="Zhang X."/>
            <person name="Xiang M."/>
            <person name="Wang C."/>
            <person name="Li S."/>
            <person name="Che Y."/>
            <person name="Ortiz-Lopez F.J."/>
            <person name="Bills G.F."/>
            <person name="Liu X."/>
            <person name="An Z."/>
        </authorList>
    </citation>
    <scope>NUCLEOTIDE SEQUENCE [LARGE SCALE GENOMIC DNA]</scope>
    <source>
        <strain evidence="3">ATCC 20868 / MF5171</strain>
    </source>
</reference>
<dbReference type="PROSITE" id="PS50011">
    <property type="entry name" value="PROTEIN_KINASE_DOM"/>
    <property type="match status" value="1"/>
</dbReference>
<dbReference type="GO" id="GO:0005524">
    <property type="term" value="F:ATP binding"/>
    <property type="evidence" value="ECO:0007669"/>
    <property type="project" value="InterPro"/>
</dbReference>
<dbReference type="OrthoDB" id="1046782at2759"/>
<dbReference type="Pfam" id="PF00069">
    <property type="entry name" value="Pkinase"/>
    <property type="match status" value="1"/>
</dbReference>
<sequence>MDDLITNPQILVDGKPVEASYTPRQAGMTDLISSLKNVDLSAARERLPVIDHNDPREPGNLLRQYSIAKTNQNEFGFWSFALLNCILSRQRILNQLRKHTGICGYIDQIRPKEDVSSRSKEGSYLRIFALLLLLDRENEIGDFIRENVCDESLPLHCSGGTDDLKFTGWKTSEKEWFSTHQWTVLVPYFKLDSEGRPEDYNFPDKTILPWIPWEEGCSIDSNSEPAKDEGGYAEVAKIRIDPSSHGFQKVLKSICLNDDRFALKVLRDGPVNNEKQYLNEVEQLKRFSGLVHDHLVTVLATFTLKKRFHFLFPYAEYALDQYWRDKIPQPSLDLATVQWFSKQCLGLIEAMHTIHEPDHLNLPAGVKKYGRHGDIKPDNILWFHTTRDPNGIFVISDMGLSAFNSAKSRSNVPGHALPGAPGYRPPECEIEGGMVSRQFDVWTMGCLLLELVTWLLGGQQMLDEFQAKRMSVYINGSKNDIFFEIKTTRGEVPVVAQVKQSVTEWIAQLHAHKKCPKFVHDVLNIIENHMLVVLSEEKKRHTSTALKKAFHEINKLCRANESHDYCVQGIPTPVTPQPNVPVAVLLNENAQNMLDNNRSHLSVHDGRTRNSMTVESLRRMEIAGNVPPEASPVASRAHSAYTW</sequence>
<accession>S3D6D8</accession>
<dbReference type="InterPro" id="IPR011009">
    <property type="entry name" value="Kinase-like_dom_sf"/>
</dbReference>
<gene>
    <name evidence="2" type="ORF">GLAREA_06292</name>
</gene>
<dbReference type="HOGENOM" id="CLU_017513_0_0_1"/>
<dbReference type="Proteomes" id="UP000016922">
    <property type="component" value="Unassembled WGS sequence"/>
</dbReference>
<name>S3D6D8_GLAL2</name>
<dbReference type="eggNOG" id="KOG0198">
    <property type="taxonomic scope" value="Eukaryota"/>
</dbReference>